<comment type="function">
    <text evidence="8">Component of the Mediator complex, a coactivator involved in the regulated transcription of nearly all RNA polymerase II-dependent genes. Mediator functions as a bridge to convey information from gene-specific regulatory proteins to the basal RNA polymerase II transcription machinery. Mediator is recruited to promoters by direct interactions with regulatory proteins and serves as a scaffold for the assembly of a functional preinitiation complex with RNA polymerase II and the general transcription factors.</text>
</comment>
<proteinExistence type="inferred from homology"/>
<feature type="compositionally biased region" description="Polar residues" evidence="9">
    <location>
        <begin position="1"/>
        <end position="22"/>
    </location>
</feature>
<dbReference type="EMBL" id="MU251382">
    <property type="protein sequence ID" value="KAG9237639.1"/>
    <property type="molecule type" value="Genomic_DNA"/>
</dbReference>
<comment type="similarity">
    <text evidence="2 8">Belongs to the Mediator complex subunit 17 family.</text>
</comment>
<feature type="compositionally biased region" description="Acidic residues" evidence="9">
    <location>
        <begin position="68"/>
        <end position="78"/>
    </location>
</feature>
<evidence type="ECO:0000256" key="4">
    <source>
        <dbReference type="ARBA" id="ARBA00023015"/>
    </source>
</evidence>
<dbReference type="Pfam" id="PF10156">
    <property type="entry name" value="Med17"/>
    <property type="match status" value="1"/>
</dbReference>
<evidence type="ECO:0000313" key="10">
    <source>
        <dbReference type="EMBL" id="KAG9237639.1"/>
    </source>
</evidence>
<dbReference type="PANTHER" id="PTHR13114:SF7">
    <property type="entry name" value="MEDIATOR OF RNA POLYMERASE II TRANSCRIPTION SUBUNIT 17"/>
    <property type="match status" value="1"/>
</dbReference>
<feature type="region of interest" description="Disordered" evidence="9">
    <location>
        <begin position="1"/>
        <end position="27"/>
    </location>
</feature>
<dbReference type="GO" id="GO:0003712">
    <property type="term" value="F:transcription coregulator activity"/>
    <property type="evidence" value="ECO:0007669"/>
    <property type="project" value="InterPro"/>
</dbReference>
<reference evidence="10" key="1">
    <citation type="journal article" date="2021" name="IMA Fungus">
        <title>Genomic characterization of three marine fungi, including Emericellopsis atlantica sp. nov. with signatures of a generalist lifestyle and marine biomass degradation.</title>
        <authorList>
            <person name="Hagestad O.C."/>
            <person name="Hou L."/>
            <person name="Andersen J.H."/>
            <person name="Hansen E.H."/>
            <person name="Altermark B."/>
            <person name="Li C."/>
            <person name="Kuhnert E."/>
            <person name="Cox R.J."/>
            <person name="Crous P.W."/>
            <person name="Spatafora J.W."/>
            <person name="Lail K."/>
            <person name="Amirebrahimi M."/>
            <person name="Lipzen A."/>
            <person name="Pangilinan J."/>
            <person name="Andreopoulos W."/>
            <person name="Hayes R.D."/>
            <person name="Ng V."/>
            <person name="Grigoriev I.V."/>
            <person name="Jackson S.A."/>
            <person name="Sutton T.D.S."/>
            <person name="Dobson A.D.W."/>
            <person name="Rama T."/>
        </authorList>
    </citation>
    <scope>NUCLEOTIDE SEQUENCE</scope>
    <source>
        <strain evidence="10">TRa018bII</strain>
    </source>
</reference>
<dbReference type="GO" id="GO:0070847">
    <property type="term" value="C:core mediator complex"/>
    <property type="evidence" value="ECO:0007669"/>
    <property type="project" value="TreeGrafter"/>
</dbReference>
<comment type="subunit">
    <text evidence="8">Component of the Mediator complex.</text>
</comment>
<evidence type="ECO:0000256" key="2">
    <source>
        <dbReference type="ARBA" id="ARBA00005635"/>
    </source>
</evidence>
<comment type="caution">
    <text evidence="10">The sequence shown here is derived from an EMBL/GenBank/DDBJ whole genome shotgun (WGS) entry which is preliminary data.</text>
</comment>
<sequence>MNSTIPNGTPISLRSWPSSSKPQEQDAISVFFERINREQGGLRSITEDGLRQEIAEAEEGKAGKQDEGDTEEEDEEDPLDRKKELLMARDEMLGHIESAYHSASVTLDFISLLLSKDTPVQATLSMSPALKEIVPLGTLGVDRLQAPRIDKAQKDDNKRIAKGWKIQNINKTVDTILDSATRLEKEIESETKYWGEVLAISEKGWAVCRIPSEKQTLGVRFGFPEASLTFKNQSLAALRRNADGSIALDQGFAGSEPQVLRVRVQVNGVDTGSSAMPNAVADTAPVEAFILQARNTIFSSELWQELNRESRILGGLGVQAVDDIIVLSFNSTKKIVLDLVPLNDSTPLSSQPDDRLAEGIKLSLNLLLSFAHRQNHRRRTQPPPPISGRKRQTPSYNLLRPIITRLNHQRSIDALSSLLSDLRSIFSSASLSSNAEFKITHSPPQPPPIPNISNAERTVLALTSSLEATAIFKITPTTTISVVSQTAQAPAPTIIYIITLNPESPLTVRFSAPAQPLTTFTAVKEYILHATSCALAADHTSRSPSDNEIHKSAPGKSGWHLVVQPNVLRKIFEGGKGKHLGFHFDRKEGSGLRFRVVWDWMRFDLNDDSNIMLGKEEERIRGEGVYEWRSKRRQGGKEWEDGEGEVVRSLGDVIEGAGRWVDV</sequence>
<keyword evidence="6 8" id="KW-0539">Nucleus</keyword>
<dbReference type="PANTHER" id="PTHR13114">
    <property type="entry name" value="MEDIATOR OF RNA POLYMERASE II TRANSCRIPTION SUBUNIT 17"/>
    <property type="match status" value="1"/>
</dbReference>
<feature type="region of interest" description="Disordered" evidence="9">
    <location>
        <begin position="42"/>
        <end position="81"/>
    </location>
</feature>
<evidence type="ECO:0000256" key="6">
    <source>
        <dbReference type="ARBA" id="ARBA00023242"/>
    </source>
</evidence>
<evidence type="ECO:0000256" key="9">
    <source>
        <dbReference type="SAM" id="MobiDB-lite"/>
    </source>
</evidence>
<evidence type="ECO:0000256" key="5">
    <source>
        <dbReference type="ARBA" id="ARBA00023163"/>
    </source>
</evidence>
<dbReference type="GO" id="GO:0006357">
    <property type="term" value="P:regulation of transcription by RNA polymerase II"/>
    <property type="evidence" value="ECO:0007669"/>
    <property type="project" value="InterPro"/>
</dbReference>
<gene>
    <name evidence="8" type="primary">MED17</name>
    <name evidence="10" type="ORF">BJ875DRAFT_130814</name>
</gene>
<protein>
    <recommendedName>
        <fullName evidence="3 8">Mediator of RNA polymerase II transcription subunit 17</fullName>
    </recommendedName>
    <alternativeName>
        <fullName evidence="7 8">Mediator complex subunit 17</fullName>
    </alternativeName>
</protein>
<name>A0A9P7YPX2_9HELO</name>
<evidence type="ECO:0000256" key="1">
    <source>
        <dbReference type="ARBA" id="ARBA00004123"/>
    </source>
</evidence>
<keyword evidence="5 8" id="KW-0804">Transcription</keyword>
<keyword evidence="4 8" id="KW-0805">Transcription regulation</keyword>
<keyword evidence="8" id="KW-0010">Activator</keyword>
<accession>A0A9P7YPX2</accession>
<feature type="region of interest" description="Disordered" evidence="9">
    <location>
        <begin position="374"/>
        <end position="393"/>
    </location>
</feature>
<evidence type="ECO:0000256" key="3">
    <source>
        <dbReference type="ARBA" id="ARBA00019610"/>
    </source>
</evidence>
<dbReference type="InterPro" id="IPR019313">
    <property type="entry name" value="Mediator_Med17"/>
</dbReference>
<dbReference type="AlphaFoldDB" id="A0A9P7YPX2"/>
<evidence type="ECO:0000256" key="8">
    <source>
        <dbReference type="RuleBase" id="RU364140"/>
    </source>
</evidence>
<dbReference type="Proteomes" id="UP000824998">
    <property type="component" value="Unassembled WGS sequence"/>
</dbReference>
<dbReference type="GO" id="GO:0016592">
    <property type="term" value="C:mediator complex"/>
    <property type="evidence" value="ECO:0007669"/>
    <property type="project" value="InterPro"/>
</dbReference>
<evidence type="ECO:0000256" key="7">
    <source>
        <dbReference type="ARBA" id="ARBA00032014"/>
    </source>
</evidence>
<feature type="compositionally biased region" description="Basic and acidic residues" evidence="9">
    <location>
        <begin position="45"/>
        <end position="67"/>
    </location>
</feature>
<dbReference type="OrthoDB" id="5319830at2759"/>
<comment type="subcellular location">
    <subcellularLocation>
        <location evidence="1 8">Nucleus</location>
    </subcellularLocation>
</comment>
<keyword evidence="11" id="KW-1185">Reference proteome</keyword>
<organism evidence="10 11">
    <name type="scientific">Amylocarpus encephaloides</name>
    <dbReference type="NCBI Taxonomy" id="45428"/>
    <lineage>
        <taxon>Eukaryota</taxon>
        <taxon>Fungi</taxon>
        <taxon>Dikarya</taxon>
        <taxon>Ascomycota</taxon>
        <taxon>Pezizomycotina</taxon>
        <taxon>Leotiomycetes</taxon>
        <taxon>Helotiales</taxon>
        <taxon>Helotiales incertae sedis</taxon>
        <taxon>Amylocarpus</taxon>
    </lineage>
</organism>
<evidence type="ECO:0000313" key="11">
    <source>
        <dbReference type="Proteomes" id="UP000824998"/>
    </source>
</evidence>
<dbReference type="Gene3D" id="6.10.250.2620">
    <property type="match status" value="1"/>
</dbReference>